<sequence>MQPSHLRPTMMATEVQEQKISLEDERSLQFPWIFKGRVWFQPRIVRSKQESLPSGAAPLSLFGWSLGGVVCLEYDESPFGAYLEFVEMGSLVLQQGFVGHWGKRLCVSTKGAEERCKEIWGVPAESINIDFDAAPATSMSVEQGEEGVRVLGWGKMGRDKADDYWGSIPLLWTPQVKTLWFPVQLGAGSGREEEGLRLHRLRVSGKDVRITLDRPRVLPSGEFVPGIGLGVKNVKIEISERLGASM</sequence>
<reference evidence="3" key="2">
    <citation type="submission" date="2012-11" db="EMBL/GenBank/DDBJ databases">
        <authorList>
            <person name="Kuo A."/>
            <person name="Curtis B.A."/>
            <person name="Tanifuji G."/>
            <person name="Burki F."/>
            <person name="Gruber A."/>
            <person name="Irimia M."/>
            <person name="Maruyama S."/>
            <person name="Arias M.C."/>
            <person name="Ball S.G."/>
            <person name="Gile G.H."/>
            <person name="Hirakawa Y."/>
            <person name="Hopkins J.F."/>
            <person name="Rensing S.A."/>
            <person name="Schmutz J."/>
            <person name="Symeonidi A."/>
            <person name="Elias M."/>
            <person name="Eveleigh R.J."/>
            <person name="Herman E.K."/>
            <person name="Klute M.J."/>
            <person name="Nakayama T."/>
            <person name="Obornik M."/>
            <person name="Reyes-Prieto A."/>
            <person name="Armbrust E.V."/>
            <person name="Aves S.J."/>
            <person name="Beiko R.G."/>
            <person name="Coutinho P."/>
            <person name="Dacks J.B."/>
            <person name="Durnford D.G."/>
            <person name="Fast N.M."/>
            <person name="Green B.R."/>
            <person name="Grisdale C."/>
            <person name="Hempe F."/>
            <person name="Henrissat B."/>
            <person name="Hoppner M.P."/>
            <person name="Ishida K.-I."/>
            <person name="Kim E."/>
            <person name="Koreny L."/>
            <person name="Kroth P.G."/>
            <person name="Liu Y."/>
            <person name="Malik S.-B."/>
            <person name="Maier U.G."/>
            <person name="McRose D."/>
            <person name="Mock T."/>
            <person name="Neilson J.A."/>
            <person name="Onodera N.T."/>
            <person name="Poole A.M."/>
            <person name="Pritham E.J."/>
            <person name="Richards T.A."/>
            <person name="Rocap G."/>
            <person name="Roy S.W."/>
            <person name="Sarai C."/>
            <person name="Schaack S."/>
            <person name="Shirato S."/>
            <person name="Slamovits C.H."/>
            <person name="Spencer D.F."/>
            <person name="Suzuki S."/>
            <person name="Worden A.Z."/>
            <person name="Zauner S."/>
            <person name="Barry K."/>
            <person name="Bell C."/>
            <person name="Bharti A.K."/>
            <person name="Crow J.A."/>
            <person name="Grimwood J."/>
            <person name="Kramer R."/>
            <person name="Lindquist E."/>
            <person name="Lucas S."/>
            <person name="Salamov A."/>
            <person name="McFadden G.I."/>
            <person name="Lane C.E."/>
            <person name="Keeling P.J."/>
            <person name="Gray M.W."/>
            <person name="Grigoriev I.V."/>
            <person name="Archibald J.M."/>
        </authorList>
    </citation>
    <scope>NUCLEOTIDE SEQUENCE</scope>
    <source>
        <strain evidence="3">CCMP2712</strain>
    </source>
</reference>
<dbReference type="OrthoDB" id="9970474at2759"/>
<keyword evidence="3" id="KW-1185">Reference proteome</keyword>
<evidence type="ECO:0000313" key="1">
    <source>
        <dbReference type="EMBL" id="EKX40305.1"/>
    </source>
</evidence>
<dbReference type="RefSeq" id="XP_005827285.1">
    <property type="nucleotide sequence ID" value="XM_005827228.1"/>
</dbReference>
<dbReference type="AlphaFoldDB" id="L1IWU8"/>
<evidence type="ECO:0008006" key="4">
    <source>
        <dbReference type="Google" id="ProtNLM"/>
    </source>
</evidence>
<dbReference type="KEGG" id="gtt:GUITHDRAFT_113547"/>
<dbReference type="GeneID" id="17297114"/>
<dbReference type="Proteomes" id="UP000011087">
    <property type="component" value="Unassembled WGS sequence"/>
</dbReference>
<proteinExistence type="predicted"/>
<organism evidence="1">
    <name type="scientific">Guillardia theta (strain CCMP2712)</name>
    <name type="common">Cryptophyte</name>
    <dbReference type="NCBI Taxonomy" id="905079"/>
    <lineage>
        <taxon>Eukaryota</taxon>
        <taxon>Cryptophyceae</taxon>
        <taxon>Pyrenomonadales</taxon>
        <taxon>Geminigeraceae</taxon>
        <taxon>Guillardia</taxon>
    </lineage>
</organism>
<accession>L1IWU8</accession>
<dbReference type="HOGENOM" id="CLU_1135285_0_0_1"/>
<evidence type="ECO:0000313" key="3">
    <source>
        <dbReference type="Proteomes" id="UP000011087"/>
    </source>
</evidence>
<gene>
    <name evidence="1" type="ORF">GUITHDRAFT_113547</name>
</gene>
<reference evidence="2" key="3">
    <citation type="submission" date="2016-03" db="UniProtKB">
        <authorList>
            <consortium name="EnsemblProtists"/>
        </authorList>
    </citation>
    <scope>IDENTIFICATION</scope>
</reference>
<dbReference type="OMA" id="DYPWLFR"/>
<evidence type="ECO:0000313" key="2">
    <source>
        <dbReference type="EnsemblProtists" id="EKX40305"/>
    </source>
</evidence>
<dbReference type="EMBL" id="JH993032">
    <property type="protein sequence ID" value="EKX40305.1"/>
    <property type="molecule type" value="Genomic_DNA"/>
</dbReference>
<dbReference type="EnsemblProtists" id="EKX40305">
    <property type="protein sequence ID" value="EKX40305"/>
    <property type="gene ID" value="GUITHDRAFT_113547"/>
</dbReference>
<name>L1IWU8_GUITC</name>
<dbReference type="PANTHER" id="PTHR35467">
    <property type="match status" value="1"/>
</dbReference>
<dbReference type="InterPro" id="IPR039343">
    <property type="entry name" value="NDX1-like"/>
</dbReference>
<dbReference type="PaxDb" id="55529-EKX40305"/>
<dbReference type="PANTHER" id="PTHR35467:SF2">
    <property type="entry name" value="PROTEIN NEOXANTHIN-DEFICIENT 1"/>
    <property type="match status" value="1"/>
</dbReference>
<reference evidence="1 3" key="1">
    <citation type="journal article" date="2012" name="Nature">
        <title>Algal genomes reveal evolutionary mosaicism and the fate of nucleomorphs.</title>
        <authorList>
            <consortium name="DOE Joint Genome Institute"/>
            <person name="Curtis B.A."/>
            <person name="Tanifuji G."/>
            <person name="Burki F."/>
            <person name="Gruber A."/>
            <person name="Irimia M."/>
            <person name="Maruyama S."/>
            <person name="Arias M.C."/>
            <person name="Ball S.G."/>
            <person name="Gile G.H."/>
            <person name="Hirakawa Y."/>
            <person name="Hopkins J.F."/>
            <person name="Kuo A."/>
            <person name="Rensing S.A."/>
            <person name="Schmutz J."/>
            <person name="Symeonidi A."/>
            <person name="Elias M."/>
            <person name="Eveleigh R.J."/>
            <person name="Herman E.K."/>
            <person name="Klute M.J."/>
            <person name="Nakayama T."/>
            <person name="Obornik M."/>
            <person name="Reyes-Prieto A."/>
            <person name="Armbrust E.V."/>
            <person name="Aves S.J."/>
            <person name="Beiko R.G."/>
            <person name="Coutinho P."/>
            <person name="Dacks J.B."/>
            <person name="Durnford D.G."/>
            <person name="Fast N.M."/>
            <person name="Green B.R."/>
            <person name="Grisdale C.J."/>
            <person name="Hempel F."/>
            <person name="Henrissat B."/>
            <person name="Hoppner M.P."/>
            <person name="Ishida K."/>
            <person name="Kim E."/>
            <person name="Koreny L."/>
            <person name="Kroth P.G."/>
            <person name="Liu Y."/>
            <person name="Malik S.B."/>
            <person name="Maier U.G."/>
            <person name="McRose D."/>
            <person name="Mock T."/>
            <person name="Neilson J.A."/>
            <person name="Onodera N.T."/>
            <person name="Poole A.M."/>
            <person name="Pritham E.J."/>
            <person name="Richards T.A."/>
            <person name="Rocap G."/>
            <person name="Roy S.W."/>
            <person name="Sarai C."/>
            <person name="Schaack S."/>
            <person name="Shirato S."/>
            <person name="Slamovits C.H."/>
            <person name="Spencer D.F."/>
            <person name="Suzuki S."/>
            <person name="Worden A.Z."/>
            <person name="Zauner S."/>
            <person name="Barry K."/>
            <person name="Bell C."/>
            <person name="Bharti A.K."/>
            <person name="Crow J.A."/>
            <person name="Grimwood J."/>
            <person name="Kramer R."/>
            <person name="Lindquist E."/>
            <person name="Lucas S."/>
            <person name="Salamov A."/>
            <person name="McFadden G.I."/>
            <person name="Lane C.E."/>
            <person name="Keeling P.J."/>
            <person name="Gray M.W."/>
            <person name="Grigoriev I.V."/>
            <person name="Archibald J.M."/>
        </authorList>
    </citation>
    <scope>NUCLEOTIDE SEQUENCE</scope>
    <source>
        <strain evidence="1 3">CCMP2712</strain>
    </source>
</reference>
<protein>
    <recommendedName>
        <fullName evidence="4">Acetoacetate decarboxylase</fullName>
    </recommendedName>
</protein>